<keyword evidence="4" id="KW-1185">Reference proteome</keyword>
<dbReference type="GO" id="GO:0008270">
    <property type="term" value="F:zinc ion binding"/>
    <property type="evidence" value="ECO:0007669"/>
    <property type="project" value="UniProtKB-KW"/>
</dbReference>
<protein>
    <recommendedName>
        <fullName evidence="2">SWIM-type domain-containing protein</fullName>
    </recommendedName>
</protein>
<evidence type="ECO:0000313" key="3">
    <source>
        <dbReference type="EMBL" id="TDE41990.1"/>
    </source>
</evidence>
<evidence type="ECO:0000313" key="4">
    <source>
        <dbReference type="Proteomes" id="UP000294814"/>
    </source>
</evidence>
<dbReference type="EMBL" id="SMLG01000014">
    <property type="protein sequence ID" value="TDE41990.1"/>
    <property type="molecule type" value="Genomic_DNA"/>
</dbReference>
<keyword evidence="1" id="KW-0479">Metal-binding</keyword>
<reference evidence="3 4" key="1">
    <citation type="submission" date="2019-03" db="EMBL/GenBank/DDBJ databases">
        <title>Novel species of Flavobacterium.</title>
        <authorList>
            <person name="Liu Q."/>
            <person name="Xin Y.-H."/>
        </authorList>
    </citation>
    <scope>NUCLEOTIDE SEQUENCE [LARGE SCALE GENOMIC DNA]</scope>
    <source>
        <strain evidence="3 4">LB3P52</strain>
    </source>
</reference>
<sequence>MSILALNEESHNKWVARYAGNYGTYTIKIRLGENNQFENYSCSCPSDYSPCKHIGMILSKIGIKTASITKINSEDNEALIRKLFEGNSKEKFFDFLIEYSKYNPDFIQKIKLDFFTEEKIKNEINLNAIIRIGLESVSSDNDEDDYYYNHDGIELDILDEWKTKAESELEKNNPEAAYLIAKAMLEEYSEWLEYLDSDFMDYISEDYESYPFMILDLILENNNTFDLRVFTYLKEQFEDSKYLYADVFFFDFFGKLAKTEEQEAYYLDLLNNALKKIDSKYKEECILGNLIDFYVQNKQPEKGFELLMANLHIDSFRKNVVEKYMLEDNLSGAKQLIHDKLKTLESNHYKSDWYTYLLQIAELENDTADIRQYSHYFISNRFEKKHYLKYKATFAENQWKEGFLTLEKNYGGDNYFSSSLVELWIEECQWNKILPYFNTKSSIHNLENYSKYFQNQFPKETLELYKKQLNSYAFNNTGRNHYEYIATILQKMKQIEGGTEMANILVANYLIEYKNRPAMKEILNKLK</sequence>
<gene>
    <name evidence="3" type="ORF">E0I26_14835</name>
</gene>
<comment type="caution">
    <text evidence="3">The sequence shown here is derived from an EMBL/GenBank/DDBJ whole genome shotgun (WGS) entry which is preliminary data.</text>
</comment>
<dbReference type="Pfam" id="PF04434">
    <property type="entry name" value="SWIM"/>
    <property type="match status" value="1"/>
</dbReference>
<evidence type="ECO:0000259" key="2">
    <source>
        <dbReference type="PROSITE" id="PS50966"/>
    </source>
</evidence>
<dbReference type="PROSITE" id="PS50966">
    <property type="entry name" value="ZF_SWIM"/>
    <property type="match status" value="1"/>
</dbReference>
<accession>A0A4V2Z8W8</accession>
<keyword evidence="1" id="KW-0863">Zinc-finger</keyword>
<keyword evidence="1" id="KW-0862">Zinc</keyword>
<dbReference type="AlphaFoldDB" id="A0A4V2Z8W8"/>
<dbReference type="RefSeq" id="WP_131917224.1">
    <property type="nucleotide sequence ID" value="NZ_SMLG01000014.1"/>
</dbReference>
<dbReference type="OrthoDB" id="9760715at2"/>
<evidence type="ECO:0000256" key="1">
    <source>
        <dbReference type="PROSITE-ProRule" id="PRU00325"/>
    </source>
</evidence>
<name>A0A4V2Z8W8_9FLAO</name>
<feature type="domain" description="SWIM-type" evidence="2">
    <location>
        <begin position="25"/>
        <end position="62"/>
    </location>
</feature>
<dbReference type="InterPro" id="IPR007527">
    <property type="entry name" value="Znf_SWIM"/>
</dbReference>
<organism evidence="3 4">
    <name type="scientific">Flavobacterium rhamnosiphilum</name>
    <dbReference type="NCBI Taxonomy" id="2541724"/>
    <lineage>
        <taxon>Bacteria</taxon>
        <taxon>Pseudomonadati</taxon>
        <taxon>Bacteroidota</taxon>
        <taxon>Flavobacteriia</taxon>
        <taxon>Flavobacteriales</taxon>
        <taxon>Flavobacteriaceae</taxon>
        <taxon>Flavobacterium</taxon>
    </lineage>
</organism>
<proteinExistence type="predicted"/>
<dbReference type="Proteomes" id="UP000294814">
    <property type="component" value="Unassembled WGS sequence"/>
</dbReference>